<keyword evidence="3" id="KW-1185">Reference proteome</keyword>
<dbReference type="CDD" id="cd07012">
    <property type="entry name" value="PBP2_Bug_TTT"/>
    <property type="match status" value="1"/>
</dbReference>
<dbReference type="Gene3D" id="3.40.190.150">
    <property type="entry name" value="Bordetella uptake gene, domain 1"/>
    <property type="match status" value="1"/>
</dbReference>
<dbReference type="PANTHER" id="PTHR42928">
    <property type="entry name" value="TRICARBOXYLATE-BINDING PROTEIN"/>
    <property type="match status" value="1"/>
</dbReference>
<evidence type="ECO:0000256" key="1">
    <source>
        <dbReference type="ARBA" id="ARBA00006987"/>
    </source>
</evidence>
<reference evidence="2 3" key="1">
    <citation type="submission" date="2020-04" db="EMBL/GenBank/DDBJ databases">
        <title>Enterovirga sp. isolate from soil.</title>
        <authorList>
            <person name="Chea S."/>
            <person name="Kim D.-U."/>
        </authorList>
    </citation>
    <scope>NUCLEOTIDE SEQUENCE [LARGE SCALE GENOMIC DNA]</scope>
    <source>
        <strain evidence="2 3">DB1703</strain>
    </source>
</reference>
<dbReference type="AlphaFoldDB" id="A0A849I961"/>
<dbReference type="InterPro" id="IPR005064">
    <property type="entry name" value="BUG"/>
</dbReference>
<proteinExistence type="inferred from homology"/>
<dbReference type="PANTHER" id="PTHR42928:SF5">
    <property type="entry name" value="BLR1237 PROTEIN"/>
    <property type="match status" value="1"/>
</dbReference>
<organism evidence="2 3">
    <name type="scientific">Enterovirga aerilata</name>
    <dbReference type="NCBI Taxonomy" id="2730920"/>
    <lineage>
        <taxon>Bacteria</taxon>
        <taxon>Pseudomonadati</taxon>
        <taxon>Pseudomonadota</taxon>
        <taxon>Alphaproteobacteria</taxon>
        <taxon>Hyphomicrobiales</taxon>
        <taxon>Methylobacteriaceae</taxon>
        <taxon>Enterovirga</taxon>
    </lineage>
</organism>
<comment type="similarity">
    <text evidence="1">Belongs to the UPF0065 (bug) family.</text>
</comment>
<dbReference type="Pfam" id="PF03401">
    <property type="entry name" value="TctC"/>
    <property type="match status" value="1"/>
</dbReference>
<protein>
    <submittedName>
        <fullName evidence="2">Tripartite tricarboxylate transporter substrate binding protein</fullName>
    </submittedName>
</protein>
<dbReference type="SUPFAM" id="SSF53850">
    <property type="entry name" value="Periplasmic binding protein-like II"/>
    <property type="match status" value="1"/>
</dbReference>
<evidence type="ECO:0000313" key="2">
    <source>
        <dbReference type="EMBL" id="NNM72825.1"/>
    </source>
</evidence>
<sequence>MFGWLQPAVAQTYPSRPVTIVVPFGAGSATDSAARMLAAHLDSALGQRFVVENKAGAGGTLAANFVARAEPDGYTLLLTTNTTHSAAHGLFKNVPYDPLKDFTAVARVGSFPSMVVANPNEPFKTIQDLVAYAKANPGKLEYAHGNSTGQVAGETLKRRTGIEVVRVPYRSNPPAVLDVATGRVATMIADFTTALPQVRDGKIRPLAVLTKTRSSILPDVVTLHETVAPEFDLIAWAGLFGPANLPGDVVQTLAKEVKAFVEKPENRAKLEANGIEAFYLPPAEFKAYVADELVKWTTAIKEAGIEPQ</sequence>
<dbReference type="Proteomes" id="UP000564885">
    <property type="component" value="Unassembled WGS sequence"/>
</dbReference>
<dbReference type="Gene3D" id="3.40.190.10">
    <property type="entry name" value="Periplasmic binding protein-like II"/>
    <property type="match status" value="1"/>
</dbReference>
<dbReference type="PIRSF" id="PIRSF017082">
    <property type="entry name" value="YflP"/>
    <property type="match status" value="1"/>
</dbReference>
<name>A0A849I961_9HYPH</name>
<accession>A0A849I961</accession>
<comment type="caution">
    <text evidence="2">The sequence shown here is derived from an EMBL/GenBank/DDBJ whole genome shotgun (WGS) entry which is preliminary data.</text>
</comment>
<dbReference type="EMBL" id="JABEPP010000003">
    <property type="protein sequence ID" value="NNM72825.1"/>
    <property type="molecule type" value="Genomic_DNA"/>
</dbReference>
<evidence type="ECO:0000313" key="3">
    <source>
        <dbReference type="Proteomes" id="UP000564885"/>
    </source>
</evidence>
<gene>
    <name evidence="2" type="ORF">HJG44_10605</name>
</gene>
<dbReference type="InterPro" id="IPR042100">
    <property type="entry name" value="Bug_dom1"/>
</dbReference>